<keyword evidence="2" id="KW-1185">Reference proteome</keyword>
<gene>
    <name evidence="1" type="ordered locus">Kfla_2187</name>
</gene>
<dbReference type="OrthoDB" id="3830843at2"/>
<dbReference type="HOGENOM" id="CLU_2806864_0_0_11"/>
<dbReference type="RefSeq" id="WP_012919822.1">
    <property type="nucleotide sequence ID" value="NC_013729.1"/>
</dbReference>
<evidence type="ECO:0000313" key="2">
    <source>
        <dbReference type="Proteomes" id="UP000007967"/>
    </source>
</evidence>
<evidence type="ECO:0000313" key="1">
    <source>
        <dbReference type="EMBL" id="ADB31266.1"/>
    </source>
</evidence>
<organism evidence="1 2">
    <name type="scientific">Kribbella flavida (strain DSM 17836 / JCM 10339 / NBRC 14399)</name>
    <dbReference type="NCBI Taxonomy" id="479435"/>
    <lineage>
        <taxon>Bacteria</taxon>
        <taxon>Bacillati</taxon>
        <taxon>Actinomycetota</taxon>
        <taxon>Actinomycetes</taxon>
        <taxon>Propionibacteriales</taxon>
        <taxon>Kribbellaceae</taxon>
        <taxon>Kribbella</taxon>
    </lineage>
</organism>
<name>D2PTF3_KRIFD</name>
<accession>D2PTF3</accession>
<dbReference type="Proteomes" id="UP000007967">
    <property type="component" value="Chromosome"/>
</dbReference>
<reference evidence="1 2" key="2">
    <citation type="journal article" date="2010" name="Stand. Genomic Sci.">
        <title>Complete genome sequence of Kribbella flavida type strain (IFO 14399).</title>
        <authorList>
            <person name="Pukall R."/>
            <person name="Lapidus A."/>
            <person name="Glavina Del Rio T."/>
            <person name="Copeland A."/>
            <person name="Tice H."/>
            <person name="Cheng J.-F."/>
            <person name="Lucas S."/>
            <person name="Chen F."/>
            <person name="Nolan M."/>
            <person name="LaButti K."/>
            <person name="Pati A."/>
            <person name="Ivanova N."/>
            <person name="Mavrommatis K."/>
            <person name="Mikhailova N."/>
            <person name="Pitluck S."/>
            <person name="Bruce D."/>
            <person name="Goodwin L."/>
            <person name="Land M."/>
            <person name="Hauser L."/>
            <person name="Chang Y.-J."/>
            <person name="Jeffries C.D."/>
            <person name="Chen A."/>
            <person name="Palaniappan K."/>
            <person name="Chain P."/>
            <person name="Rohde M."/>
            <person name="Goeker M."/>
            <person name="Bristow J."/>
            <person name="Eisen J.A."/>
            <person name="Markowitz V."/>
            <person name="Hugenholtz P."/>
            <person name="Kyrpides N.C."/>
            <person name="Klenk H.-P."/>
            <person name="Brettin T."/>
        </authorList>
    </citation>
    <scope>NUCLEOTIDE SEQUENCE [LARGE SCALE GENOMIC DNA]</scope>
    <source>
        <strain evidence="2">DSM 17836 / JCM 10339 / NBRC 14399</strain>
    </source>
</reference>
<dbReference type="EMBL" id="CP001736">
    <property type="protein sequence ID" value="ADB31266.1"/>
    <property type="molecule type" value="Genomic_DNA"/>
</dbReference>
<proteinExistence type="predicted"/>
<protein>
    <submittedName>
        <fullName evidence="1">Uncharacterized protein</fullName>
    </submittedName>
</protein>
<sequence length="67" mass="7076">MTTPIGSQTGSPGDELRAYQAVIELGRRGITADLAYDENGRVTGRVALDPQAVLDLTGAEDDEENQG</sequence>
<reference evidence="2" key="1">
    <citation type="submission" date="2009-09" db="EMBL/GenBank/DDBJ databases">
        <title>The complete genome of Kribbella flavida DSM 17836.</title>
        <authorList>
            <consortium name="US DOE Joint Genome Institute (JGI-PGF)"/>
            <person name="Lucas S."/>
            <person name="Copeland A."/>
            <person name="Lapidus A."/>
            <person name="Glavina del Rio T."/>
            <person name="Dalin E."/>
            <person name="Tice H."/>
            <person name="Bruce D."/>
            <person name="Goodwin L."/>
            <person name="Pitluck S."/>
            <person name="Kyrpides N."/>
            <person name="Mavromatis K."/>
            <person name="Ivanova N."/>
            <person name="Saunders E."/>
            <person name="Brettin T."/>
            <person name="Detter J.C."/>
            <person name="Han C."/>
            <person name="Larimer F."/>
            <person name="Land M."/>
            <person name="Hauser L."/>
            <person name="Markowitz V."/>
            <person name="Cheng J.-F."/>
            <person name="Hugenholtz P."/>
            <person name="Woyke T."/>
            <person name="Wu D."/>
            <person name="Pukall R."/>
            <person name="Klenk H.-P."/>
            <person name="Eisen J.A."/>
        </authorList>
    </citation>
    <scope>NUCLEOTIDE SEQUENCE [LARGE SCALE GENOMIC DNA]</scope>
    <source>
        <strain evidence="2">DSM 17836 / JCM 10339 / NBRC 14399</strain>
    </source>
</reference>
<dbReference type="STRING" id="479435.Kfla_2187"/>
<dbReference type="KEGG" id="kfl:Kfla_2187"/>
<dbReference type="AlphaFoldDB" id="D2PTF3"/>